<dbReference type="RefSeq" id="WP_058242127.1">
    <property type="nucleotide sequence ID" value="NZ_CYSB01000021.1"/>
</dbReference>
<dbReference type="Proteomes" id="UP000051887">
    <property type="component" value="Unassembled WGS sequence"/>
</dbReference>
<proteinExistence type="predicted"/>
<dbReference type="OrthoDB" id="9808698at2"/>
<organism evidence="6 8">
    <name type="scientific">Thalassovita autumnalis</name>
    <dbReference type="NCBI Taxonomy" id="2072972"/>
    <lineage>
        <taxon>Bacteria</taxon>
        <taxon>Pseudomonadati</taxon>
        <taxon>Pseudomonadota</taxon>
        <taxon>Alphaproteobacteria</taxon>
        <taxon>Rhodobacterales</taxon>
        <taxon>Roseobacteraceae</taxon>
        <taxon>Thalassovita</taxon>
    </lineage>
</organism>
<reference evidence="6 8" key="2">
    <citation type="submission" date="2015-09" db="EMBL/GenBank/DDBJ databases">
        <authorList>
            <consortium name="Swine Surveillance"/>
        </authorList>
    </citation>
    <scope>NUCLEOTIDE SEQUENCE [LARGE SCALE GENOMIC DNA]</scope>
    <source>
        <strain evidence="6 8">5120</strain>
    </source>
</reference>
<dbReference type="SUPFAM" id="SSF64288">
    <property type="entry name" value="Chorismate lyase-like"/>
    <property type="match status" value="1"/>
</dbReference>
<evidence type="ECO:0000313" key="6">
    <source>
        <dbReference type="EMBL" id="CUH70787.1"/>
    </source>
</evidence>
<dbReference type="InterPro" id="IPR011663">
    <property type="entry name" value="UTRA"/>
</dbReference>
<keyword evidence="2" id="KW-0238">DNA-binding</keyword>
<evidence type="ECO:0000313" key="7">
    <source>
        <dbReference type="Proteomes" id="UP000051086"/>
    </source>
</evidence>
<name>A0A0P1FQ85_9RHOB</name>
<keyword evidence="3" id="KW-0804">Transcription</keyword>
<evidence type="ECO:0000256" key="2">
    <source>
        <dbReference type="ARBA" id="ARBA00023125"/>
    </source>
</evidence>
<protein>
    <submittedName>
        <fullName evidence="5 6">HTH-type transcriptional regulator YurK</fullName>
    </submittedName>
</protein>
<dbReference type="GO" id="GO:0003677">
    <property type="term" value="F:DNA binding"/>
    <property type="evidence" value="ECO:0007669"/>
    <property type="project" value="UniProtKB-KW"/>
</dbReference>
<dbReference type="SUPFAM" id="SSF46785">
    <property type="entry name" value="Winged helix' DNA-binding domain"/>
    <property type="match status" value="1"/>
</dbReference>
<dbReference type="SMART" id="SM00866">
    <property type="entry name" value="UTRA"/>
    <property type="match status" value="1"/>
</dbReference>
<sequence length="229" mass="26004">MKADFRALKQELRQRIVQGIWPPGTLLPNEVDLAAEFSCARATVNRAMRELAEEGLVERKRKAGTRVRQAPLRQARFSIPLVRQEIEAQGAAYRYALVRREEQDAPDWLRARLGLGLGARVLHLICMHYADGNPYQLEDRWINLEALPDAAGADFAATGPNEWLVEAVPFSDAEISFSALAADPETARYLSCTAGDALFMAERSTWWEDQAITYVRLKFQRGYRMTTRY</sequence>
<evidence type="ECO:0000256" key="3">
    <source>
        <dbReference type="ARBA" id="ARBA00023163"/>
    </source>
</evidence>
<evidence type="ECO:0000259" key="4">
    <source>
        <dbReference type="PROSITE" id="PS50949"/>
    </source>
</evidence>
<dbReference type="InterPro" id="IPR036388">
    <property type="entry name" value="WH-like_DNA-bd_sf"/>
</dbReference>
<dbReference type="Gene3D" id="1.10.10.10">
    <property type="entry name" value="Winged helix-like DNA-binding domain superfamily/Winged helix DNA-binding domain"/>
    <property type="match status" value="1"/>
</dbReference>
<dbReference type="EMBL" id="CYSB01000021">
    <property type="protein sequence ID" value="CUH64867.1"/>
    <property type="molecule type" value="Genomic_DNA"/>
</dbReference>
<dbReference type="InterPro" id="IPR028978">
    <property type="entry name" value="Chorismate_lyase_/UTRA_dom_sf"/>
</dbReference>
<dbReference type="Pfam" id="PF00392">
    <property type="entry name" value="GntR"/>
    <property type="match status" value="1"/>
</dbReference>
<dbReference type="CDD" id="cd07377">
    <property type="entry name" value="WHTH_GntR"/>
    <property type="match status" value="1"/>
</dbReference>
<gene>
    <name evidence="6" type="primary">yurK_2</name>
    <name evidence="5" type="ORF">TL5118_01049</name>
    <name evidence="6" type="ORF">TL5120_00567</name>
</gene>
<dbReference type="EMBL" id="CYSC01000013">
    <property type="protein sequence ID" value="CUH70787.1"/>
    <property type="molecule type" value="Genomic_DNA"/>
</dbReference>
<dbReference type="InterPro" id="IPR000524">
    <property type="entry name" value="Tscrpt_reg_HTH_GntR"/>
</dbReference>
<dbReference type="GO" id="GO:0003700">
    <property type="term" value="F:DNA-binding transcription factor activity"/>
    <property type="evidence" value="ECO:0007669"/>
    <property type="project" value="InterPro"/>
</dbReference>
<evidence type="ECO:0000256" key="1">
    <source>
        <dbReference type="ARBA" id="ARBA00023015"/>
    </source>
</evidence>
<keyword evidence="7" id="KW-1185">Reference proteome</keyword>
<evidence type="ECO:0000313" key="8">
    <source>
        <dbReference type="Proteomes" id="UP000051887"/>
    </source>
</evidence>
<dbReference type="Pfam" id="PF07702">
    <property type="entry name" value="UTRA"/>
    <property type="match status" value="1"/>
</dbReference>
<dbReference type="InterPro" id="IPR050679">
    <property type="entry name" value="Bact_HTH_transcr_reg"/>
</dbReference>
<dbReference type="PRINTS" id="PR00035">
    <property type="entry name" value="HTHGNTR"/>
</dbReference>
<dbReference type="PANTHER" id="PTHR44846:SF16">
    <property type="entry name" value="TRANSCRIPTIONAL REGULATOR PHNF-RELATED"/>
    <property type="match status" value="1"/>
</dbReference>
<feature type="domain" description="HTH gntR-type" evidence="4">
    <location>
        <begin position="2"/>
        <end position="70"/>
    </location>
</feature>
<dbReference type="AlphaFoldDB" id="A0A0P1FQ85"/>
<dbReference type="PANTHER" id="PTHR44846">
    <property type="entry name" value="MANNOSYL-D-GLYCERATE TRANSPORT/METABOLISM SYSTEM REPRESSOR MNGR-RELATED"/>
    <property type="match status" value="1"/>
</dbReference>
<evidence type="ECO:0000313" key="5">
    <source>
        <dbReference type="EMBL" id="CUH64867.1"/>
    </source>
</evidence>
<accession>A0A0P1FQ85</accession>
<keyword evidence="1" id="KW-0805">Transcription regulation</keyword>
<dbReference type="SMART" id="SM00345">
    <property type="entry name" value="HTH_GNTR"/>
    <property type="match status" value="1"/>
</dbReference>
<dbReference type="Proteomes" id="UP000051086">
    <property type="component" value="Unassembled WGS sequence"/>
</dbReference>
<dbReference type="Gene3D" id="3.40.1410.10">
    <property type="entry name" value="Chorismate lyase-like"/>
    <property type="match status" value="1"/>
</dbReference>
<dbReference type="PROSITE" id="PS50949">
    <property type="entry name" value="HTH_GNTR"/>
    <property type="match status" value="1"/>
</dbReference>
<reference evidence="5 7" key="1">
    <citation type="submission" date="2015-09" db="EMBL/GenBank/DDBJ databases">
        <authorList>
            <person name="Rodrigo-Torres L."/>
            <person name="Arahal D.R."/>
        </authorList>
    </citation>
    <scope>NUCLEOTIDE SEQUENCE [LARGE SCALE GENOMIC DNA]</scope>
    <source>
        <strain evidence="5 7">CECT 5118</strain>
    </source>
</reference>
<dbReference type="InterPro" id="IPR036390">
    <property type="entry name" value="WH_DNA-bd_sf"/>
</dbReference>